<dbReference type="InterPro" id="IPR016565">
    <property type="entry name" value="Proteasome_assmbl_chp_1"/>
</dbReference>
<dbReference type="GO" id="GO:0080129">
    <property type="term" value="P:proteasome core complex assembly"/>
    <property type="evidence" value="ECO:0007669"/>
    <property type="project" value="TreeGrafter"/>
</dbReference>
<evidence type="ECO:0000256" key="1">
    <source>
        <dbReference type="ARBA" id="ARBA00005261"/>
    </source>
</evidence>
<dbReference type="GO" id="GO:0070628">
    <property type="term" value="F:proteasome binding"/>
    <property type="evidence" value="ECO:0007669"/>
    <property type="project" value="TreeGrafter"/>
</dbReference>
<name>A0A7R9GDZ8_9CRUS</name>
<dbReference type="PANTHER" id="PTHR15069:SF1">
    <property type="entry name" value="PROTEASOME ASSEMBLY CHAPERONE 1"/>
    <property type="match status" value="1"/>
</dbReference>
<dbReference type="EMBL" id="CAJPEX010001408">
    <property type="protein sequence ID" value="CAG0919074.1"/>
    <property type="molecule type" value="Genomic_DNA"/>
</dbReference>
<sequence length="252" mass="28106">MHPDDPFGEVNFPVSRAFWDGDEDGSYFEVDKRSVSLEIKCALELDDDATVLIAEGDLVVDFISGYLKEKNVEQCGRVQISEATETHQLKRVLLNIHRPTSQLLVCCVTRFLTPEVCNDVLNQLYDKIGSKKRFIGLVSRPVVDHASGERNEDRSFLIRCLSVNGPSPNGVPLLEVPNYITGLCAAAFQMSVVMRSRGQIFCVYAEEQDFDRGTFNELSRSVRKSFLGEDGPWPRTTISVGSASGDRGNIYC</sequence>
<evidence type="ECO:0000256" key="2">
    <source>
        <dbReference type="ARBA" id="ARBA00019180"/>
    </source>
</evidence>
<evidence type="ECO:0000313" key="5">
    <source>
        <dbReference type="Proteomes" id="UP000678499"/>
    </source>
</evidence>
<gene>
    <name evidence="4" type="ORF">NMOB1V02_LOCUS6614</name>
</gene>
<reference evidence="4" key="1">
    <citation type="submission" date="2020-11" db="EMBL/GenBank/DDBJ databases">
        <authorList>
            <person name="Tran Van P."/>
        </authorList>
    </citation>
    <scope>NUCLEOTIDE SEQUENCE</scope>
</reference>
<proteinExistence type="inferred from homology"/>
<dbReference type="AlphaFoldDB" id="A0A7R9GDZ8"/>
<keyword evidence="5" id="KW-1185">Reference proteome</keyword>
<keyword evidence="3" id="KW-0143">Chaperone</keyword>
<dbReference type="PANTHER" id="PTHR15069">
    <property type="entry name" value="PROTEASOME ASSEMBLY CHAPERONE 1"/>
    <property type="match status" value="1"/>
</dbReference>
<dbReference type="OrthoDB" id="17536at2759"/>
<comment type="similarity">
    <text evidence="1">Belongs to the PSMG1 family.</text>
</comment>
<protein>
    <recommendedName>
        <fullName evidence="2">Proteasome assembly chaperone 1</fullName>
    </recommendedName>
</protein>
<accession>A0A7R9GDZ8</accession>
<dbReference type="EMBL" id="OA883445">
    <property type="protein sequence ID" value="CAD7278922.1"/>
    <property type="molecule type" value="Genomic_DNA"/>
</dbReference>
<dbReference type="Proteomes" id="UP000678499">
    <property type="component" value="Unassembled WGS sequence"/>
</dbReference>
<dbReference type="GO" id="GO:0005783">
    <property type="term" value="C:endoplasmic reticulum"/>
    <property type="evidence" value="ECO:0007669"/>
    <property type="project" value="InterPro"/>
</dbReference>
<evidence type="ECO:0000256" key="3">
    <source>
        <dbReference type="ARBA" id="ARBA00023186"/>
    </source>
</evidence>
<evidence type="ECO:0000313" key="4">
    <source>
        <dbReference type="EMBL" id="CAD7278922.1"/>
    </source>
</evidence>
<organism evidence="4">
    <name type="scientific">Notodromas monacha</name>
    <dbReference type="NCBI Taxonomy" id="399045"/>
    <lineage>
        <taxon>Eukaryota</taxon>
        <taxon>Metazoa</taxon>
        <taxon>Ecdysozoa</taxon>
        <taxon>Arthropoda</taxon>
        <taxon>Crustacea</taxon>
        <taxon>Oligostraca</taxon>
        <taxon>Ostracoda</taxon>
        <taxon>Podocopa</taxon>
        <taxon>Podocopida</taxon>
        <taxon>Cypridocopina</taxon>
        <taxon>Cypridoidea</taxon>
        <taxon>Cyprididae</taxon>
        <taxon>Notodromas</taxon>
    </lineage>
</organism>